<organism evidence="2 3">
    <name type="scientific">Fermentimonas caenicola</name>
    <dbReference type="NCBI Taxonomy" id="1562970"/>
    <lineage>
        <taxon>Bacteria</taxon>
        <taxon>Pseudomonadati</taxon>
        <taxon>Bacteroidota</taxon>
        <taxon>Bacteroidia</taxon>
        <taxon>Bacteroidales</taxon>
        <taxon>Dysgonomonadaceae</taxon>
        <taxon>Fermentimonas</taxon>
    </lineage>
</organism>
<dbReference type="GO" id="GO:0004668">
    <property type="term" value="F:protein-arginine deiminase activity"/>
    <property type="evidence" value="ECO:0007669"/>
    <property type="project" value="InterPro"/>
</dbReference>
<accession>A0A098C1Z0</accession>
<dbReference type="Proteomes" id="UP000032417">
    <property type="component" value="Chromosome 1"/>
</dbReference>
<dbReference type="OrthoDB" id="9808013at2"/>
<dbReference type="KEGG" id="pbt:ING2E5B_1684"/>
<dbReference type="Pfam" id="PF04371">
    <property type="entry name" value="PAD_porph"/>
    <property type="match status" value="1"/>
</dbReference>
<name>A0A098C1Z0_9BACT</name>
<dbReference type="SUPFAM" id="SSF55909">
    <property type="entry name" value="Pentein"/>
    <property type="match status" value="1"/>
</dbReference>
<evidence type="ECO:0000313" key="3">
    <source>
        <dbReference type="Proteomes" id="UP000032417"/>
    </source>
</evidence>
<evidence type="ECO:0000256" key="1">
    <source>
        <dbReference type="ARBA" id="ARBA00022801"/>
    </source>
</evidence>
<sequence>MLQIYYPAEWSPQSCIQITWPHSGTDWADVLEEVTLSYITLSKEILKREKLLIVIPRGYNIKDHFTEDELANLIYTEVDSNDTWARDHGAISVFVEGKPVLLDFGFNGWGLKFASNFDNQITSRLFENSLFNESVSYQNNLNFILEGGSIESDGKGTILTTSQCLLAPNRNQPMSKDQIEDYLKKTLGAERILWLNHGYLAGDDTDSHVDTLARFCNENTIAYVKCEDVTDEHYTELKAMEDELKSFVTLTGEKYNLVAMPMADALYGDSGRLPATYANFIILNEAVLVPIYGSSKDQVAIELLQQVFPDRDIVGIDSRPFIKQHGSLHCLTMQFPEGFL</sequence>
<keyword evidence="3" id="KW-1185">Reference proteome</keyword>
<protein>
    <submittedName>
        <fullName evidence="2">Agmatine deiminase</fullName>
        <ecNumber evidence="2">3.5.3.12</ecNumber>
    </submittedName>
</protein>
<dbReference type="EC" id="3.5.3.12" evidence="2"/>
<dbReference type="AlphaFoldDB" id="A0A098C1Z0"/>
<dbReference type="STRING" id="1562970.ING2E5B_1684"/>
<dbReference type="GO" id="GO:0047632">
    <property type="term" value="F:agmatine deiminase activity"/>
    <property type="evidence" value="ECO:0007669"/>
    <property type="project" value="UniProtKB-EC"/>
</dbReference>
<dbReference type="InterPro" id="IPR007466">
    <property type="entry name" value="Peptidyl-Arg-deiminase_porph"/>
</dbReference>
<dbReference type="PANTHER" id="PTHR31377">
    <property type="entry name" value="AGMATINE DEIMINASE-RELATED"/>
    <property type="match status" value="1"/>
</dbReference>
<gene>
    <name evidence="2" type="ORF">ING2E5B_1684</name>
</gene>
<dbReference type="PATRIC" id="fig|1562970.3.peg.1673"/>
<dbReference type="Gene3D" id="3.75.10.10">
    <property type="entry name" value="L-arginine/glycine Amidinotransferase, Chain A"/>
    <property type="match status" value="1"/>
</dbReference>
<keyword evidence="1 2" id="KW-0378">Hydrolase</keyword>
<dbReference type="HOGENOM" id="CLU_037682_0_0_10"/>
<dbReference type="PANTHER" id="PTHR31377:SF0">
    <property type="entry name" value="AGMATINE DEIMINASE-RELATED"/>
    <property type="match status" value="1"/>
</dbReference>
<dbReference type="GO" id="GO:0009446">
    <property type="term" value="P:putrescine biosynthetic process"/>
    <property type="evidence" value="ECO:0007669"/>
    <property type="project" value="InterPro"/>
</dbReference>
<reference evidence="2 3" key="1">
    <citation type="submission" date="2014-08" db="EMBL/GenBank/DDBJ databases">
        <authorList>
            <person name="Wibberg D."/>
        </authorList>
    </citation>
    <scope>NUCLEOTIDE SEQUENCE [LARGE SCALE GENOMIC DNA]</scope>
    <source>
        <strain evidence="3">ING2-E5B</strain>
    </source>
</reference>
<proteinExistence type="predicted"/>
<evidence type="ECO:0000313" key="2">
    <source>
        <dbReference type="EMBL" id="CEA16431.1"/>
    </source>
</evidence>
<dbReference type="EMBL" id="LN515532">
    <property type="protein sequence ID" value="CEA16431.1"/>
    <property type="molecule type" value="Genomic_DNA"/>
</dbReference>